<accession>A0A0F7U249</accession>
<proteinExistence type="predicted"/>
<evidence type="ECO:0000313" key="2">
    <source>
        <dbReference type="EMBL" id="CEJ61730.1"/>
    </source>
</evidence>
<name>A0A0F7U249_PENBI</name>
<sequence>MTTRLSFQDVADEVFDSPLADHLECGIPVGTFIPDSELAPSRATGKVILRHRRLVFFTFDELGNPKWEARELNYMGEPMSEVCPGVVFTTRNCRGNRNTDLFSEFRVMNLEEFERAAFKYLAQKHQLDEEWNWPTYDIMRAEPYRRSLRQIQQERLEQGNYTVPTFNRNGMDDVPRRESFLNRLEGIFRWEMDNKYVINTRWNPQSLEYAQERFLLASRAVDLLQRLLHDTQIACTSDLSNASYVPQAARQHNEEAPTPGSLVSPFNIPRDPVWTPVGGQQIESTTTPGSAISPNTVPKAPFSTPVKMSDPQPMSTPTPNRTLRRVSGMDCAPDDFLPPSGQGGQVRQPEPATPTRTQPLNFDAGAQAGEVPWYPPPSLEPQMPVGLPYPQLSPGAQGAASPWEAGQPSPGYSEASTIILGPMPMPMPNGTIDPRVLDDNSAPANRAHVQRVVIPIDENERIFIDVSREFDSSLNNMYPGPFIY</sequence>
<feature type="compositionally biased region" description="Polar residues" evidence="1">
    <location>
        <begin position="312"/>
        <end position="321"/>
    </location>
</feature>
<reference evidence="3" key="1">
    <citation type="journal article" date="2015" name="Genome Announc.">
        <title>Draft genome sequence of the fungus Penicillium brasilianum MG11.</title>
        <authorList>
            <person name="Horn F."/>
            <person name="Linde J."/>
            <person name="Mattern D.J."/>
            <person name="Walther G."/>
            <person name="Guthke R."/>
            <person name="Brakhage A.A."/>
            <person name="Valiante V."/>
        </authorList>
    </citation>
    <scope>NUCLEOTIDE SEQUENCE [LARGE SCALE GENOMIC DNA]</scope>
    <source>
        <strain evidence="3">MG11</strain>
    </source>
</reference>
<dbReference type="AlphaFoldDB" id="A0A0F7U249"/>
<keyword evidence="3" id="KW-1185">Reference proteome</keyword>
<dbReference type="OrthoDB" id="4344153at2759"/>
<feature type="region of interest" description="Disordered" evidence="1">
    <location>
        <begin position="303"/>
        <end position="322"/>
    </location>
</feature>
<dbReference type="EMBL" id="CDHK01000012">
    <property type="protein sequence ID" value="CEJ61730.1"/>
    <property type="molecule type" value="Genomic_DNA"/>
</dbReference>
<feature type="region of interest" description="Disordered" evidence="1">
    <location>
        <begin position="335"/>
        <end position="360"/>
    </location>
</feature>
<evidence type="ECO:0000256" key="1">
    <source>
        <dbReference type="SAM" id="MobiDB-lite"/>
    </source>
</evidence>
<organism evidence="2 3">
    <name type="scientific">Penicillium brasilianum</name>
    <dbReference type="NCBI Taxonomy" id="104259"/>
    <lineage>
        <taxon>Eukaryota</taxon>
        <taxon>Fungi</taxon>
        <taxon>Dikarya</taxon>
        <taxon>Ascomycota</taxon>
        <taxon>Pezizomycotina</taxon>
        <taxon>Eurotiomycetes</taxon>
        <taxon>Eurotiomycetidae</taxon>
        <taxon>Eurotiales</taxon>
        <taxon>Aspergillaceae</taxon>
        <taxon>Penicillium</taxon>
    </lineage>
</organism>
<dbReference type="Proteomes" id="UP000042958">
    <property type="component" value="Unassembled WGS sequence"/>
</dbReference>
<protein>
    <submittedName>
        <fullName evidence="2">Uncharacterized protein</fullName>
    </submittedName>
</protein>
<gene>
    <name evidence="2" type="ORF">PMG11_10252</name>
</gene>
<evidence type="ECO:0000313" key="3">
    <source>
        <dbReference type="Proteomes" id="UP000042958"/>
    </source>
</evidence>